<keyword evidence="5 8" id="KW-0103">Bromodomain</keyword>
<dbReference type="FunFam" id="2.30.30.490:FF:000015">
    <property type="entry name" value="Chromatin structure-remodeling complex subunit RSC1"/>
    <property type="match status" value="1"/>
</dbReference>
<feature type="compositionally biased region" description="Polar residues" evidence="9">
    <location>
        <begin position="39"/>
        <end position="49"/>
    </location>
</feature>
<feature type="region of interest" description="Disordered" evidence="9">
    <location>
        <begin position="213"/>
        <end position="298"/>
    </location>
</feature>
<keyword evidence="4" id="KW-0805">Transcription regulation</keyword>
<keyword evidence="7" id="KW-0539">Nucleus</keyword>
<keyword evidence="3" id="KW-0156">Chromatin regulator</keyword>
<dbReference type="EMBL" id="GG657479">
    <property type="protein sequence ID" value="OAT13870.1"/>
    <property type="molecule type" value="Genomic_DNA"/>
</dbReference>
<evidence type="ECO:0000256" key="2">
    <source>
        <dbReference type="ARBA" id="ARBA00022737"/>
    </source>
</evidence>
<feature type="compositionally biased region" description="Low complexity" evidence="9">
    <location>
        <begin position="779"/>
        <end position="791"/>
    </location>
</feature>
<evidence type="ECO:0000256" key="4">
    <source>
        <dbReference type="ARBA" id="ARBA00023015"/>
    </source>
</evidence>
<evidence type="ECO:0000259" key="11">
    <source>
        <dbReference type="PROSITE" id="PS51038"/>
    </source>
</evidence>
<feature type="compositionally biased region" description="Polar residues" evidence="9">
    <location>
        <begin position="649"/>
        <end position="662"/>
    </location>
</feature>
<dbReference type="InterPro" id="IPR001487">
    <property type="entry name" value="Bromodomain"/>
</dbReference>
<comment type="subcellular location">
    <subcellularLocation>
        <location evidence="1">Nucleus</location>
    </subcellularLocation>
</comment>
<dbReference type="CDD" id="cd22541">
    <property type="entry name" value="SP5_N"/>
    <property type="match status" value="1"/>
</dbReference>
<feature type="domain" description="BAH" evidence="11">
    <location>
        <begin position="429"/>
        <end position="548"/>
    </location>
</feature>
<dbReference type="SMART" id="SM00439">
    <property type="entry name" value="BAH"/>
    <property type="match status" value="1"/>
</dbReference>
<dbReference type="GO" id="GO:0006368">
    <property type="term" value="P:transcription elongation by RNA polymerase II"/>
    <property type="evidence" value="ECO:0007669"/>
    <property type="project" value="TreeGrafter"/>
</dbReference>
<dbReference type="GO" id="GO:0006338">
    <property type="term" value="P:chromatin remodeling"/>
    <property type="evidence" value="ECO:0007669"/>
    <property type="project" value="InterPro"/>
</dbReference>
<dbReference type="CDD" id="cd05522">
    <property type="entry name" value="Bromo_Rsc1_2_II"/>
    <property type="match status" value="1"/>
</dbReference>
<sequence>MTEESAGPELQPASTSASTPVPAPETRTGTETETQQGGSLIQQLSEQANQPTEQPEQPPQPSQTPELPETPQPSKATPEDSKQNEGSNPENRVTDEQWRAMFDIVLAIYDYREPDGYDPSRLFHRSVNKRNVPDYYDVIKEPMALSVLKQKIKNKSYTDFAEFVRDCALIPHNAQTYNRPKSQAYEDALVIKDVFISEFGKLVEQGIISSETAEFPDLGEIPDADPLPVEEDEEEEEDEDEEDDEAEDSDDEAGRRRRKRPTRGSSKRESGAKDDPNKINDPELRKKRGRPPRVDTPMEARIKAVLKGIRKFKDSSGQLKVRHFERLPDKAAYPDYFSEIKDPMAIDLIKRKSKRKKYNSVDHFMKDMDLMFNNAKAYNQVDSQIYRDAAALQSEARKLADQEKKKPDSEYLMEDGRLPLPNGILHKGELWKVGDWVHIQNPNDVTKPIVAQIYRTWQDAEGQKWVNACWYYRPEQTVHQYEKHFYPNEVVKTGQYRDHRIGEVVDRCFVMFFTRYNRGRPRGLAPDKQVYVCEARYNEEKHKLNKIKTWASCLPDEVREKDYEMDLFDAPRKIKKIPSPIKHLLKEDAKETDDVPKPTWGAENAPPIVGAVHRRPREENESPPPEPTPSPPPQLPAPPVAPVAPQRQISINRAPTRQSMDSTGDYRMSASPLPSLPSRSPGQPTPHAPPAALSPQPPITLTRMQQPFPPQSAAPTAAAPVYPAGNLNHRPGPPFATQAPQSTPIYQQPLPPQPYSAPHNFPSYQASRYHPHPQPIPQPHFQQQSQLLPQPQSQPHPVIPANVYNPNAPRPVETFILSDNANAAIPEEIRRQFHCDEKGRVLFFTTPPLDVVPPAEQTGLGHSLRYLAAKKERAKLIEKRRAEREKMEQEREAKRLKMTTSTTTTGTDACSTDNNESLATADWKTLSELALMATVAQMKQADRDWYRMRYGEEDVMKIKEADDERYMSILKEKAKADAATGKLDIEEPVSVVPIVSLRAGGGGLDV</sequence>
<feature type="region of interest" description="Disordered" evidence="9">
    <location>
        <begin position="1"/>
        <end position="95"/>
    </location>
</feature>
<dbReference type="PRINTS" id="PR00503">
    <property type="entry name" value="BROMODOMAIN"/>
</dbReference>
<evidence type="ECO:0000313" key="12">
    <source>
        <dbReference type="EMBL" id="OAT13870.1"/>
    </source>
</evidence>
<feature type="compositionally biased region" description="Basic and acidic residues" evidence="9">
    <location>
        <begin position="586"/>
        <end position="596"/>
    </location>
</feature>
<feature type="region of interest" description="Disordered" evidence="9">
    <location>
        <begin position="881"/>
        <end position="915"/>
    </location>
</feature>
<dbReference type="PANTHER" id="PTHR16062">
    <property type="entry name" value="SWI/SNF-RELATED"/>
    <property type="match status" value="1"/>
</dbReference>
<evidence type="ECO:0000256" key="7">
    <source>
        <dbReference type="ARBA" id="ARBA00023242"/>
    </source>
</evidence>
<feature type="domain" description="Bromo" evidence="10">
    <location>
        <begin position="316"/>
        <end position="386"/>
    </location>
</feature>
<evidence type="ECO:0000256" key="9">
    <source>
        <dbReference type="SAM" id="MobiDB-lite"/>
    </source>
</evidence>
<evidence type="ECO:0000256" key="1">
    <source>
        <dbReference type="ARBA" id="ARBA00004123"/>
    </source>
</evidence>
<dbReference type="Proteomes" id="UP000002038">
    <property type="component" value="Unassembled WGS sequence"/>
</dbReference>
<keyword evidence="13" id="KW-1185">Reference proteome</keyword>
<evidence type="ECO:0000259" key="10">
    <source>
        <dbReference type="PROSITE" id="PS50014"/>
    </source>
</evidence>
<evidence type="ECO:0000313" key="13">
    <source>
        <dbReference type="Proteomes" id="UP000002038"/>
    </source>
</evidence>
<evidence type="ECO:0000256" key="8">
    <source>
        <dbReference type="PROSITE-ProRule" id="PRU00035"/>
    </source>
</evidence>
<dbReference type="SMART" id="SM00297">
    <property type="entry name" value="BROMO"/>
    <property type="match status" value="2"/>
</dbReference>
<proteinExistence type="predicted"/>
<dbReference type="PANTHER" id="PTHR16062:SF21">
    <property type="entry name" value="CHROMATIN STRUCTURE-REMODELING COMPLEX SUBUNIT RSC1-RELATED"/>
    <property type="match status" value="1"/>
</dbReference>
<feature type="domain" description="Bromo" evidence="10">
    <location>
        <begin position="115"/>
        <end position="185"/>
    </location>
</feature>
<feature type="compositionally biased region" description="Pro residues" evidence="9">
    <location>
        <begin position="622"/>
        <end position="642"/>
    </location>
</feature>
<dbReference type="InterPro" id="IPR001025">
    <property type="entry name" value="BAH_dom"/>
</dbReference>
<dbReference type="SUPFAM" id="SSF47370">
    <property type="entry name" value="Bromodomain"/>
    <property type="match status" value="2"/>
</dbReference>
<dbReference type="CDD" id="cd04369">
    <property type="entry name" value="Bromodomain"/>
    <property type="match status" value="1"/>
</dbReference>
<dbReference type="STRING" id="559298.A0A179V1A6"/>
<organism evidence="12 13">
    <name type="scientific">Blastomyces gilchristii (strain SLH14081)</name>
    <name type="common">Blastomyces dermatitidis</name>
    <dbReference type="NCBI Taxonomy" id="559298"/>
    <lineage>
        <taxon>Eukaryota</taxon>
        <taxon>Fungi</taxon>
        <taxon>Dikarya</taxon>
        <taxon>Ascomycota</taxon>
        <taxon>Pezizomycotina</taxon>
        <taxon>Eurotiomycetes</taxon>
        <taxon>Eurotiomycetidae</taxon>
        <taxon>Onygenales</taxon>
        <taxon>Ajellomycetaceae</taxon>
        <taxon>Blastomyces</taxon>
    </lineage>
</organism>
<keyword evidence="2" id="KW-0677">Repeat</keyword>
<dbReference type="InterPro" id="IPR018359">
    <property type="entry name" value="Bromodomain_CS"/>
</dbReference>
<evidence type="ECO:0000256" key="6">
    <source>
        <dbReference type="ARBA" id="ARBA00023163"/>
    </source>
</evidence>
<evidence type="ECO:0000256" key="5">
    <source>
        <dbReference type="ARBA" id="ARBA00023117"/>
    </source>
</evidence>
<dbReference type="AlphaFoldDB" id="A0A179V1A6"/>
<dbReference type="CDD" id="cd04717">
    <property type="entry name" value="BAH_polybromo"/>
    <property type="match status" value="1"/>
</dbReference>
<accession>A0A179V1A6</accession>
<protein>
    <submittedName>
        <fullName evidence="12">RSC complex subunit</fullName>
    </submittedName>
</protein>
<dbReference type="PROSITE" id="PS00633">
    <property type="entry name" value="BROMODOMAIN_1"/>
    <property type="match status" value="1"/>
</dbReference>
<dbReference type="FunFam" id="1.20.920.10:FF:000048">
    <property type="entry name" value="RSC complex subunit (RSC1), putative"/>
    <property type="match status" value="1"/>
</dbReference>
<dbReference type="OrthoDB" id="1742084at2759"/>
<dbReference type="InterPro" id="IPR036427">
    <property type="entry name" value="Bromodomain-like_sf"/>
</dbReference>
<dbReference type="InterPro" id="IPR043151">
    <property type="entry name" value="BAH_sf"/>
</dbReference>
<dbReference type="RefSeq" id="XP_031581155.1">
    <property type="nucleotide sequence ID" value="XM_031723820.1"/>
</dbReference>
<dbReference type="VEuPathDB" id="FungiDB:BDBG_08987"/>
<feature type="compositionally biased region" description="Basic and acidic residues" evidence="9">
    <location>
        <begin position="266"/>
        <end position="284"/>
    </location>
</feature>
<feature type="compositionally biased region" description="Basic and acidic residues" evidence="9">
    <location>
        <begin position="881"/>
        <end position="895"/>
    </location>
</feature>
<keyword evidence="6" id="KW-0804">Transcription</keyword>
<dbReference type="InterPro" id="IPR048047">
    <property type="entry name" value="RSC1/2_bromodom"/>
</dbReference>
<gene>
    <name evidence="12" type="ORF">BDBG_08987</name>
</gene>
<dbReference type="Pfam" id="PF00439">
    <property type="entry name" value="Bromodomain"/>
    <property type="match status" value="2"/>
</dbReference>
<dbReference type="PROSITE" id="PS50014">
    <property type="entry name" value="BROMODOMAIN_2"/>
    <property type="match status" value="2"/>
</dbReference>
<feature type="compositionally biased region" description="Low complexity" evidence="9">
    <location>
        <begin position="669"/>
        <end position="682"/>
    </location>
</feature>
<name>A0A179V1A6_BLAGS</name>
<feature type="compositionally biased region" description="Low complexity" evidence="9">
    <location>
        <begin position="25"/>
        <end position="38"/>
    </location>
</feature>
<dbReference type="GO" id="GO:0016586">
    <property type="term" value="C:RSC-type complex"/>
    <property type="evidence" value="ECO:0007669"/>
    <property type="project" value="InterPro"/>
</dbReference>
<feature type="region of interest" description="Disordered" evidence="9">
    <location>
        <begin position="586"/>
        <end position="797"/>
    </location>
</feature>
<dbReference type="Gene3D" id="1.20.920.10">
    <property type="entry name" value="Bromodomain-like"/>
    <property type="match status" value="2"/>
</dbReference>
<feature type="compositionally biased region" description="Low complexity" evidence="9">
    <location>
        <begin position="713"/>
        <end position="724"/>
    </location>
</feature>
<feature type="compositionally biased region" description="Acidic residues" evidence="9">
    <location>
        <begin position="220"/>
        <end position="251"/>
    </location>
</feature>
<dbReference type="Gene3D" id="2.30.30.490">
    <property type="match status" value="1"/>
</dbReference>
<evidence type="ECO:0000256" key="3">
    <source>
        <dbReference type="ARBA" id="ARBA00022853"/>
    </source>
</evidence>
<dbReference type="Pfam" id="PF01426">
    <property type="entry name" value="BAH"/>
    <property type="match status" value="1"/>
</dbReference>
<reference evidence="13" key="1">
    <citation type="journal article" date="2015" name="PLoS Genet.">
        <title>The dynamic genome and transcriptome of the human fungal pathogen Blastomyces and close relative Emmonsia.</title>
        <authorList>
            <person name="Munoz J.F."/>
            <person name="Gauthier G.M."/>
            <person name="Desjardins C.A."/>
            <person name="Gallo J.E."/>
            <person name="Holder J."/>
            <person name="Sullivan T.D."/>
            <person name="Marty A.J."/>
            <person name="Carmen J.C."/>
            <person name="Chen Z."/>
            <person name="Ding L."/>
            <person name="Gujja S."/>
            <person name="Magrini V."/>
            <person name="Misas E."/>
            <person name="Mitreva M."/>
            <person name="Priest M."/>
            <person name="Saif S."/>
            <person name="Whiston E.A."/>
            <person name="Young S."/>
            <person name="Zeng Q."/>
            <person name="Goldman W.E."/>
            <person name="Mardis E.R."/>
            <person name="Taylor J.W."/>
            <person name="McEwen J.G."/>
            <person name="Clay O.K."/>
            <person name="Klein B.S."/>
            <person name="Cuomo C.A."/>
        </authorList>
    </citation>
    <scope>NUCLEOTIDE SEQUENCE [LARGE SCALE GENOMIC DNA]</scope>
    <source>
        <strain evidence="13">SLH14081</strain>
    </source>
</reference>
<dbReference type="InterPro" id="IPR037382">
    <property type="entry name" value="Rsc/polybromo"/>
</dbReference>
<dbReference type="GO" id="GO:0003682">
    <property type="term" value="F:chromatin binding"/>
    <property type="evidence" value="ECO:0007669"/>
    <property type="project" value="InterPro"/>
</dbReference>
<dbReference type="GeneID" id="8501268"/>
<feature type="compositionally biased region" description="Low complexity" evidence="9">
    <location>
        <begin position="63"/>
        <end position="73"/>
    </location>
</feature>
<dbReference type="PROSITE" id="PS51038">
    <property type="entry name" value="BAH"/>
    <property type="match status" value="1"/>
</dbReference>
<dbReference type="KEGG" id="bgh:BDBG_08987"/>